<dbReference type="Gene3D" id="3.40.50.720">
    <property type="entry name" value="NAD(P)-binding Rossmann-like Domain"/>
    <property type="match status" value="1"/>
</dbReference>
<comment type="caution">
    <text evidence="2">The sequence shown here is derived from an EMBL/GenBank/DDBJ whole genome shotgun (WGS) entry which is preliminary data.</text>
</comment>
<evidence type="ECO:0000259" key="1">
    <source>
        <dbReference type="SMART" id="SM00829"/>
    </source>
</evidence>
<dbReference type="SMART" id="SM00829">
    <property type="entry name" value="PKS_ER"/>
    <property type="match status" value="1"/>
</dbReference>
<proteinExistence type="predicted"/>
<accession>A0ABN2QBZ2</accession>
<dbReference type="InterPro" id="IPR011032">
    <property type="entry name" value="GroES-like_sf"/>
</dbReference>
<dbReference type="SUPFAM" id="SSF50129">
    <property type="entry name" value="GroES-like"/>
    <property type="match status" value="1"/>
</dbReference>
<reference evidence="2 3" key="1">
    <citation type="journal article" date="2019" name="Int. J. Syst. Evol. Microbiol.">
        <title>The Global Catalogue of Microorganisms (GCM) 10K type strain sequencing project: providing services to taxonomists for standard genome sequencing and annotation.</title>
        <authorList>
            <consortium name="The Broad Institute Genomics Platform"/>
            <consortium name="The Broad Institute Genome Sequencing Center for Infectious Disease"/>
            <person name="Wu L."/>
            <person name="Ma J."/>
        </authorList>
    </citation>
    <scope>NUCLEOTIDE SEQUENCE [LARGE SCALE GENOMIC DNA]</scope>
    <source>
        <strain evidence="2 3">JCM 13584</strain>
    </source>
</reference>
<dbReference type="Gene3D" id="3.90.180.10">
    <property type="entry name" value="Medium-chain alcohol dehydrogenases, catalytic domain"/>
    <property type="match status" value="1"/>
</dbReference>
<evidence type="ECO:0000313" key="2">
    <source>
        <dbReference type="EMBL" id="GAA1947382.1"/>
    </source>
</evidence>
<organism evidence="2 3">
    <name type="scientific">Agromyces allii</name>
    <dbReference type="NCBI Taxonomy" id="393607"/>
    <lineage>
        <taxon>Bacteria</taxon>
        <taxon>Bacillati</taxon>
        <taxon>Actinomycetota</taxon>
        <taxon>Actinomycetes</taxon>
        <taxon>Micrococcales</taxon>
        <taxon>Microbacteriaceae</taxon>
        <taxon>Agromyces</taxon>
    </lineage>
</organism>
<dbReference type="RefSeq" id="WP_157413419.1">
    <property type="nucleotide sequence ID" value="NZ_BAAAMK010000002.1"/>
</dbReference>
<dbReference type="PANTHER" id="PTHR44013">
    <property type="entry name" value="ZINC-TYPE ALCOHOL DEHYDROGENASE-LIKE PROTEIN C16A3.02C"/>
    <property type="match status" value="1"/>
</dbReference>
<keyword evidence="3" id="KW-1185">Reference proteome</keyword>
<dbReference type="Proteomes" id="UP001499954">
    <property type="component" value="Unassembled WGS sequence"/>
</dbReference>
<dbReference type="Pfam" id="PF13602">
    <property type="entry name" value="ADH_zinc_N_2"/>
    <property type="match status" value="1"/>
</dbReference>
<dbReference type="InterPro" id="IPR013154">
    <property type="entry name" value="ADH-like_N"/>
</dbReference>
<dbReference type="InterPro" id="IPR020843">
    <property type="entry name" value="ER"/>
</dbReference>
<dbReference type="Pfam" id="PF08240">
    <property type="entry name" value="ADH_N"/>
    <property type="match status" value="1"/>
</dbReference>
<dbReference type="EMBL" id="BAAAMK010000002">
    <property type="protein sequence ID" value="GAA1947382.1"/>
    <property type="molecule type" value="Genomic_DNA"/>
</dbReference>
<sequence>MNETKSDTQAAGRPTTTAMRAVAQRRYGGPEVLALETVTAPVPKADEVLVAVHAVDVASGDVRVMRGEPKLMRAIFGLRRPRVPTVGRDIAGTVAAVGSSVTGFAVGDRVCGEVSQGGWAEYAALPARFAVRVPDAVGFADAATLPVSAGTALQGLRLAGIDPAQPVAASGERPRLLVIGASGGVGGFAVQLAALAGWEVVGVASAAKGDHVRALGADRVLDYASPWAEAEPDGAYDAVFDLAGAQSLSRLARLARRGGTVVLSAGGGDGLLGPIPRLLGAMLRGPFMHASLKPLAAARSAEDLEALVALLADGRIRPMIDRIVPLADVQSAVRAYLAGEIRGKLVLSAR</sequence>
<name>A0ABN2QBZ2_9MICO</name>
<feature type="domain" description="Enoyl reductase (ER)" evidence="1">
    <location>
        <begin position="28"/>
        <end position="347"/>
    </location>
</feature>
<gene>
    <name evidence="2" type="ORF">GCM10009717_12200</name>
</gene>
<dbReference type="CDD" id="cd08267">
    <property type="entry name" value="MDR1"/>
    <property type="match status" value="1"/>
</dbReference>
<dbReference type="SUPFAM" id="SSF51735">
    <property type="entry name" value="NAD(P)-binding Rossmann-fold domains"/>
    <property type="match status" value="1"/>
</dbReference>
<dbReference type="InterPro" id="IPR036291">
    <property type="entry name" value="NAD(P)-bd_dom_sf"/>
</dbReference>
<dbReference type="InterPro" id="IPR052733">
    <property type="entry name" value="Chloroplast_QOR"/>
</dbReference>
<protein>
    <submittedName>
        <fullName evidence="2">NAD(P)-dependent alcohol dehydrogenase</fullName>
    </submittedName>
</protein>
<evidence type="ECO:0000313" key="3">
    <source>
        <dbReference type="Proteomes" id="UP001499954"/>
    </source>
</evidence>
<dbReference type="PANTHER" id="PTHR44013:SF1">
    <property type="entry name" value="ZINC-TYPE ALCOHOL DEHYDROGENASE-LIKE PROTEIN C16A3.02C"/>
    <property type="match status" value="1"/>
</dbReference>